<dbReference type="SMART" id="SM00327">
    <property type="entry name" value="VWA"/>
    <property type="match status" value="1"/>
</dbReference>
<protein>
    <submittedName>
        <fullName evidence="2">VWA domain-containing protein</fullName>
    </submittedName>
</protein>
<dbReference type="InterPro" id="IPR002035">
    <property type="entry name" value="VWF_A"/>
</dbReference>
<dbReference type="OrthoDB" id="8456929at2"/>
<keyword evidence="3" id="KW-1185">Reference proteome</keyword>
<dbReference type="Proteomes" id="UP000253977">
    <property type="component" value="Unassembled WGS sequence"/>
</dbReference>
<evidence type="ECO:0000313" key="2">
    <source>
        <dbReference type="EMBL" id="RDD65852.1"/>
    </source>
</evidence>
<dbReference type="Pfam" id="PF13519">
    <property type="entry name" value="VWA_2"/>
    <property type="match status" value="1"/>
</dbReference>
<feature type="domain" description="VWFA" evidence="1">
    <location>
        <begin position="96"/>
        <end position="270"/>
    </location>
</feature>
<dbReference type="AlphaFoldDB" id="A0A369TLY7"/>
<gene>
    <name evidence="2" type="ORF">DU478_13120</name>
</gene>
<dbReference type="EMBL" id="QPMK01000009">
    <property type="protein sequence ID" value="RDD65852.1"/>
    <property type="molecule type" value="Genomic_DNA"/>
</dbReference>
<dbReference type="PROSITE" id="PS50234">
    <property type="entry name" value="VWFA"/>
    <property type="match status" value="1"/>
</dbReference>
<comment type="caution">
    <text evidence="2">The sequence shown here is derived from an EMBL/GenBank/DDBJ whole genome shotgun (WGS) entry which is preliminary data.</text>
</comment>
<name>A0A369TLY7_9RHOB</name>
<organism evidence="2 3">
    <name type="scientific">Thalassococcus profundi</name>
    <dbReference type="NCBI Taxonomy" id="2282382"/>
    <lineage>
        <taxon>Bacteria</taxon>
        <taxon>Pseudomonadati</taxon>
        <taxon>Pseudomonadota</taxon>
        <taxon>Alphaproteobacteria</taxon>
        <taxon>Rhodobacterales</taxon>
        <taxon>Roseobacteraceae</taxon>
        <taxon>Thalassococcus</taxon>
    </lineage>
</organism>
<dbReference type="SUPFAM" id="SSF53300">
    <property type="entry name" value="vWA-like"/>
    <property type="match status" value="1"/>
</dbReference>
<dbReference type="InterPro" id="IPR036465">
    <property type="entry name" value="vWFA_dom_sf"/>
</dbReference>
<dbReference type="CDD" id="cd00198">
    <property type="entry name" value="vWFA"/>
    <property type="match status" value="1"/>
</dbReference>
<sequence length="310" mass="31872">MTGGDLILMRPLWLIGIPAALLLGALAARTAHGLAAWQRITDPALLAALRARGHVTEPGRDATPWLLALAAALVAAGLSGPATRDGDAPVLRNLDAVMILLDLSPSVTEGGGLDDAQAAVSRLIDTHGTRPVALAVYTSESFLVSVPTEDPAALQTVVAVSDAQTMPLGGSRPDRALTMAWQVLSDAAAAQPDVVLVSDGGGVGPEALDLARQMAAEGLRVSTVFVAPEAAPYGMPPATPEALEGLARAGGGITTAATDLSGLEAFLDERRGDGAADPALRNLRYADHGPWLLALALLPLALLFRRRRPA</sequence>
<evidence type="ECO:0000313" key="3">
    <source>
        <dbReference type="Proteomes" id="UP000253977"/>
    </source>
</evidence>
<proteinExistence type="predicted"/>
<dbReference type="Gene3D" id="3.40.50.410">
    <property type="entry name" value="von Willebrand factor, type A domain"/>
    <property type="match status" value="1"/>
</dbReference>
<accession>A0A369TLY7</accession>
<dbReference type="RefSeq" id="WP_114511416.1">
    <property type="nucleotide sequence ID" value="NZ_QPMK01000009.1"/>
</dbReference>
<evidence type="ECO:0000259" key="1">
    <source>
        <dbReference type="PROSITE" id="PS50234"/>
    </source>
</evidence>
<reference evidence="2 3" key="1">
    <citation type="submission" date="2018-07" db="EMBL/GenBank/DDBJ databases">
        <title>Thalassococcus profundi sp. nov., a marine bacterium isolated from deep seawater of Okinawa Trough.</title>
        <authorList>
            <person name="Yu M."/>
        </authorList>
    </citation>
    <scope>NUCLEOTIDE SEQUENCE [LARGE SCALE GENOMIC DNA]</scope>
    <source>
        <strain evidence="2 3">WRAS1</strain>
    </source>
</reference>